<sequence length="356" mass="37669">MKKRFVFASTVLATSMFVAACGDAEGESSGSGGDGEEKFEVGFALKTQDSPYFVSLAEKVEEYAEEHGWEVTVLDAGGDVQQEAANMETFIAQGKDLIFLDAIEPDAVVPSIDSAAEAGIPVINLDSGVAEEANDVTTVYSDNKQNGRLVGLAYAEKIGDEEIKAIILSGAKGNVAGYERRTGLFAGIIEGKLGVSEDEAWKLAEEFEAELSSKGKAANEEAKFSVVGQGWGNWTEEEGLKAAEDLVTANPDLTTALGENDQMLFGAMTALQNAGVEGVDVVAAADGAIEAFDLIKDGSYFATGLNSPTLVAEKGVEIAKEILVDGKDPESYDEVTLTEPAAITEDNVEEYYDFGF</sequence>
<feature type="domain" description="Periplasmic binding protein" evidence="5">
    <location>
        <begin position="41"/>
        <end position="327"/>
    </location>
</feature>
<protein>
    <submittedName>
        <fullName evidence="6">Substrate-binding domain-containing protein</fullName>
    </submittedName>
</protein>
<comment type="caution">
    <text evidence="6">The sequence shown here is derived from an EMBL/GenBank/DDBJ whole genome shotgun (WGS) entry which is preliminary data.</text>
</comment>
<organism evidence="6 7">
    <name type="scientific">Bhargavaea changchunensis</name>
    <dbReference type="NCBI Taxonomy" id="2134037"/>
    <lineage>
        <taxon>Bacteria</taxon>
        <taxon>Bacillati</taxon>
        <taxon>Bacillota</taxon>
        <taxon>Bacilli</taxon>
        <taxon>Bacillales</taxon>
        <taxon>Caryophanaceae</taxon>
        <taxon>Bhargavaea</taxon>
    </lineage>
</organism>
<evidence type="ECO:0000256" key="4">
    <source>
        <dbReference type="SAM" id="SignalP"/>
    </source>
</evidence>
<accession>A0ABW2NDU4</accession>
<keyword evidence="3 4" id="KW-0732">Signal</keyword>
<evidence type="ECO:0000256" key="3">
    <source>
        <dbReference type="ARBA" id="ARBA00022729"/>
    </source>
</evidence>
<dbReference type="Proteomes" id="UP001596483">
    <property type="component" value="Unassembled WGS sequence"/>
</dbReference>
<feature type="signal peptide" evidence="4">
    <location>
        <begin position="1"/>
        <end position="20"/>
    </location>
</feature>
<feature type="chain" id="PRO_5046007540" evidence="4">
    <location>
        <begin position="21"/>
        <end position="356"/>
    </location>
</feature>
<comment type="similarity">
    <text evidence="2">Belongs to the bacterial solute-binding protein 2 family.</text>
</comment>
<proteinExistence type="inferred from homology"/>
<dbReference type="InterPro" id="IPR028082">
    <property type="entry name" value="Peripla_BP_I"/>
</dbReference>
<dbReference type="RefSeq" id="WP_157296173.1">
    <property type="nucleotide sequence ID" value="NZ_JBHTCT010000026.1"/>
</dbReference>
<dbReference type="Gene3D" id="3.40.50.2300">
    <property type="match status" value="2"/>
</dbReference>
<name>A0ABW2NDU4_9BACL</name>
<evidence type="ECO:0000256" key="1">
    <source>
        <dbReference type="ARBA" id="ARBA00004196"/>
    </source>
</evidence>
<dbReference type="PROSITE" id="PS51257">
    <property type="entry name" value="PROKAR_LIPOPROTEIN"/>
    <property type="match status" value="1"/>
</dbReference>
<dbReference type="SUPFAM" id="SSF53822">
    <property type="entry name" value="Periplasmic binding protein-like I"/>
    <property type="match status" value="1"/>
</dbReference>
<evidence type="ECO:0000259" key="5">
    <source>
        <dbReference type="Pfam" id="PF13407"/>
    </source>
</evidence>
<keyword evidence="7" id="KW-1185">Reference proteome</keyword>
<dbReference type="Pfam" id="PF13407">
    <property type="entry name" value="Peripla_BP_4"/>
    <property type="match status" value="1"/>
</dbReference>
<dbReference type="EMBL" id="JBHTCT010000026">
    <property type="protein sequence ID" value="MFC7365251.1"/>
    <property type="molecule type" value="Genomic_DNA"/>
</dbReference>
<reference evidence="7" key="1">
    <citation type="journal article" date="2019" name="Int. J. Syst. Evol. Microbiol.">
        <title>The Global Catalogue of Microorganisms (GCM) 10K type strain sequencing project: providing services to taxonomists for standard genome sequencing and annotation.</title>
        <authorList>
            <consortium name="The Broad Institute Genomics Platform"/>
            <consortium name="The Broad Institute Genome Sequencing Center for Infectious Disease"/>
            <person name="Wu L."/>
            <person name="Ma J."/>
        </authorList>
    </citation>
    <scope>NUCLEOTIDE SEQUENCE [LARGE SCALE GENOMIC DNA]</scope>
    <source>
        <strain evidence="7">JCM 4738</strain>
    </source>
</reference>
<comment type="subcellular location">
    <subcellularLocation>
        <location evidence="1">Cell envelope</location>
    </subcellularLocation>
</comment>
<evidence type="ECO:0000256" key="2">
    <source>
        <dbReference type="ARBA" id="ARBA00007639"/>
    </source>
</evidence>
<dbReference type="InterPro" id="IPR025997">
    <property type="entry name" value="SBP_2_dom"/>
</dbReference>
<dbReference type="PANTHER" id="PTHR46847">
    <property type="entry name" value="D-ALLOSE-BINDING PERIPLASMIC PROTEIN-RELATED"/>
    <property type="match status" value="1"/>
</dbReference>
<evidence type="ECO:0000313" key="6">
    <source>
        <dbReference type="EMBL" id="MFC7365251.1"/>
    </source>
</evidence>
<gene>
    <name evidence="6" type="ORF">ACFQQH_08995</name>
</gene>
<dbReference type="PANTHER" id="PTHR46847:SF1">
    <property type="entry name" value="D-ALLOSE-BINDING PERIPLASMIC PROTEIN-RELATED"/>
    <property type="match status" value="1"/>
</dbReference>
<evidence type="ECO:0000313" key="7">
    <source>
        <dbReference type="Proteomes" id="UP001596483"/>
    </source>
</evidence>